<feature type="non-terminal residue" evidence="1">
    <location>
        <position position="1"/>
    </location>
</feature>
<keyword evidence="2" id="KW-1185">Reference proteome</keyword>
<reference evidence="1" key="1">
    <citation type="submission" date="2021-06" db="EMBL/GenBank/DDBJ databases">
        <authorList>
            <person name="Kallberg Y."/>
            <person name="Tangrot J."/>
            <person name="Rosling A."/>
        </authorList>
    </citation>
    <scope>NUCLEOTIDE SEQUENCE</scope>
    <source>
        <strain evidence="1">IL203A</strain>
    </source>
</reference>
<sequence length="54" mass="5881">LQYKNVNNVVKTIAQTLPSMSLSPNNLILSGILDIPTLTSESSPIKTSLKKKKL</sequence>
<protein>
    <submittedName>
        <fullName evidence="1">11285_t:CDS:1</fullName>
    </submittedName>
</protein>
<dbReference type="EMBL" id="CAJVPU010021313">
    <property type="protein sequence ID" value="CAG8680631.1"/>
    <property type="molecule type" value="Genomic_DNA"/>
</dbReference>
<gene>
    <name evidence="1" type="ORF">DHETER_LOCUS10633</name>
</gene>
<comment type="caution">
    <text evidence="1">The sequence shown here is derived from an EMBL/GenBank/DDBJ whole genome shotgun (WGS) entry which is preliminary data.</text>
</comment>
<evidence type="ECO:0000313" key="2">
    <source>
        <dbReference type="Proteomes" id="UP000789702"/>
    </source>
</evidence>
<dbReference type="Proteomes" id="UP000789702">
    <property type="component" value="Unassembled WGS sequence"/>
</dbReference>
<name>A0ACA9NX28_9GLOM</name>
<organism evidence="1 2">
    <name type="scientific">Dentiscutata heterogama</name>
    <dbReference type="NCBI Taxonomy" id="1316150"/>
    <lineage>
        <taxon>Eukaryota</taxon>
        <taxon>Fungi</taxon>
        <taxon>Fungi incertae sedis</taxon>
        <taxon>Mucoromycota</taxon>
        <taxon>Glomeromycotina</taxon>
        <taxon>Glomeromycetes</taxon>
        <taxon>Diversisporales</taxon>
        <taxon>Gigasporaceae</taxon>
        <taxon>Dentiscutata</taxon>
    </lineage>
</organism>
<proteinExistence type="predicted"/>
<evidence type="ECO:0000313" key="1">
    <source>
        <dbReference type="EMBL" id="CAG8680631.1"/>
    </source>
</evidence>
<accession>A0ACA9NX28</accession>